<keyword evidence="1" id="KW-0812">Transmembrane</keyword>
<evidence type="ECO:0000256" key="1">
    <source>
        <dbReference type="SAM" id="Phobius"/>
    </source>
</evidence>
<reference evidence="2 3" key="1">
    <citation type="submission" date="2018-09" db="EMBL/GenBank/DDBJ databases">
        <title>Genome sequencing of Nocardioides immobilis CCTCC AB 2017083 for comparison to Nocardioides silvaticus.</title>
        <authorList>
            <person name="Li C."/>
            <person name="Wang G."/>
        </authorList>
    </citation>
    <scope>NUCLEOTIDE SEQUENCE [LARGE SCALE GENOMIC DNA]</scope>
    <source>
        <strain evidence="2 3">CCTCC AB 2017083</strain>
    </source>
</reference>
<evidence type="ECO:0008006" key="4">
    <source>
        <dbReference type="Google" id="ProtNLM"/>
    </source>
</evidence>
<keyword evidence="3" id="KW-1185">Reference proteome</keyword>
<proteinExistence type="predicted"/>
<dbReference type="OrthoDB" id="9803163at2"/>
<accession>A0A417Y6H9</accession>
<feature type="transmembrane region" description="Helical" evidence="1">
    <location>
        <begin position="244"/>
        <end position="267"/>
    </location>
</feature>
<dbReference type="RefSeq" id="WP_118923207.1">
    <property type="nucleotide sequence ID" value="NZ_QXGH01000010.1"/>
</dbReference>
<sequence length="322" mass="34859">MLTMTATSSTAPPMALRTYRFLRFGVVGVILALAISLIIEAAETRCWQGSISAYYYTPARTMFVGTLLILGLVMIVLWGKTVVEDSFFNLAGLLAPVVAFVPTVETDDTRTCAFRGTLGDELPDQNATEKGLITAASRAAVENNMRTYLIVVLVVLLVFLFVHIKGAHTDSPVAFWVTWGTAALLFAFGAVAYVVDSEWLRTHAHNPSAYALFGCIGVAVIGVARDKWRGNNQLVPPEDPSRFWAVIYASIAGSMVLGLAAVFLLAWAFEKQLGDHKIFLLEAVEIALVAAFWIAQTIDRWGDGAPRPMPGATAEQTAGAIE</sequence>
<feature type="transmembrane region" description="Helical" evidence="1">
    <location>
        <begin position="59"/>
        <end position="78"/>
    </location>
</feature>
<evidence type="ECO:0000313" key="2">
    <source>
        <dbReference type="EMBL" id="RHW28308.1"/>
    </source>
</evidence>
<protein>
    <recommendedName>
        <fullName evidence="4">DUF998 domain-containing protein</fullName>
    </recommendedName>
</protein>
<keyword evidence="1" id="KW-0472">Membrane</keyword>
<dbReference type="AlphaFoldDB" id="A0A417Y6H9"/>
<feature type="transmembrane region" description="Helical" evidence="1">
    <location>
        <begin position="21"/>
        <end position="39"/>
    </location>
</feature>
<feature type="transmembrane region" description="Helical" evidence="1">
    <location>
        <begin position="279"/>
        <end position="298"/>
    </location>
</feature>
<keyword evidence="1" id="KW-1133">Transmembrane helix</keyword>
<evidence type="ECO:0000313" key="3">
    <source>
        <dbReference type="Proteomes" id="UP000283644"/>
    </source>
</evidence>
<gene>
    <name evidence="2" type="ORF">D0Z08_04855</name>
</gene>
<dbReference type="EMBL" id="QXGH01000010">
    <property type="protein sequence ID" value="RHW28308.1"/>
    <property type="molecule type" value="Genomic_DNA"/>
</dbReference>
<name>A0A417Y6H9_9ACTN</name>
<feature type="transmembrane region" description="Helical" evidence="1">
    <location>
        <begin position="207"/>
        <end position="224"/>
    </location>
</feature>
<feature type="transmembrane region" description="Helical" evidence="1">
    <location>
        <begin position="147"/>
        <end position="164"/>
    </location>
</feature>
<dbReference type="Proteomes" id="UP000283644">
    <property type="component" value="Unassembled WGS sequence"/>
</dbReference>
<feature type="transmembrane region" description="Helical" evidence="1">
    <location>
        <begin position="176"/>
        <end position="195"/>
    </location>
</feature>
<comment type="caution">
    <text evidence="2">The sequence shown here is derived from an EMBL/GenBank/DDBJ whole genome shotgun (WGS) entry which is preliminary data.</text>
</comment>
<organism evidence="2 3">
    <name type="scientific">Nocardioides immobilis</name>
    <dbReference type="NCBI Taxonomy" id="2049295"/>
    <lineage>
        <taxon>Bacteria</taxon>
        <taxon>Bacillati</taxon>
        <taxon>Actinomycetota</taxon>
        <taxon>Actinomycetes</taxon>
        <taxon>Propionibacteriales</taxon>
        <taxon>Nocardioidaceae</taxon>
        <taxon>Nocardioides</taxon>
    </lineage>
</organism>